<evidence type="ECO:0000313" key="3">
    <source>
        <dbReference type="EMBL" id="QDL31294.1"/>
    </source>
</evidence>
<reference evidence="3 4" key="1">
    <citation type="submission" date="2018-11" db="EMBL/GenBank/DDBJ databases">
        <title>The first complete genome of Serratia liquefaciens isolated from metalophyte plant revel distinctness adaptive mechanisms in an extreme habitat.</title>
        <authorList>
            <person name="Caneschi W.L."/>
            <person name="Sanchez A.B."/>
            <person name="Felestrino E.B."/>
            <person name="Assis R.A.B."/>
            <person name="Lemes C.G.C."/>
            <person name="Cordeiro I.F."/>
            <person name="Fonseca N.P."/>
            <person name="Villa M."/>
            <person name="Vieira I.T."/>
            <person name="Moraes L.A."/>
            <person name="Kamino L.H.Y."/>
            <person name="do Carmo F."/>
            <person name="Garcia C.M."/>
            <person name="Almeida N.F."/>
            <person name="Silva R.S."/>
            <person name="Ferro J.A."/>
            <person name="Ferro M.I.T."/>
            <person name="Varani A.M."/>
            <person name="Ferreira R.M."/>
            <person name="dos Santos V.L."/>
            <person name="Silva U.C."/>
            <person name="Setubal J.C."/>
            <person name="Moreira L.M."/>
        </authorList>
    </citation>
    <scope>NUCLEOTIDE SEQUENCE [LARGE SCALE GENOMIC DNA]</scope>
    <source>
        <strain evidence="3 4">FG3</strain>
    </source>
</reference>
<evidence type="ECO:0000313" key="4">
    <source>
        <dbReference type="Proteomes" id="UP000317572"/>
    </source>
</evidence>
<dbReference type="Proteomes" id="UP000317572">
    <property type="component" value="Chromosome"/>
</dbReference>
<name>A0A515CSZ5_SERLI</name>
<proteinExistence type="predicted"/>
<evidence type="ECO:0000256" key="1">
    <source>
        <dbReference type="SAM" id="MobiDB-lite"/>
    </source>
</evidence>
<organism evidence="3 4">
    <name type="scientific">Serratia liquefaciens</name>
    <dbReference type="NCBI Taxonomy" id="614"/>
    <lineage>
        <taxon>Bacteria</taxon>
        <taxon>Pseudomonadati</taxon>
        <taxon>Pseudomonadota</taxon>
        <taxon>Gammaproteobacteria</taxon>
        <taxon>Enterobacterales</taxon>
        <taxon>Yersiniaceae</taxon>
        <taxon>Serratia</taxon>
    </lineage>
</organism>
<dbReference type="EMBL" id="CP033893">
    <property type="protein sequence ID" value="QDL31294.1"/>
    <property type="molecule type" value="Genomic_DNA"/>
</dbReference>
<feature type="compositionally biased region" description="Polar residues" evidence="1">
    <location>
        <begin position="10"/>
        <end position="21"/>
    </location>
</feature>
<evidence type="ECO:0000259" key="2">
    <source>
        <dbReference type="Pfam" id="PF04606"/>
    </source>
</evidence>
<accession>A0A515CSZ5</accession>
<dbReference type="Pfam" id="PF04606">
    <property type="entry name" value="Ogr_Delta"/>
    <property type="match status" value="1"/>
</dbReference>
<feature type="region of interest" description="Disordered" evidence="1">
    <location>
        <begin position="1"/>
        <end position="21"/>
    </location>
</feature>
<protein>
    <submittedName>
        <fullName evidence="3">Late control protein B</fullName>
    </submittedName>
</protein>
<sequence>MMHCPECQSAAHTRSSRMVTEQTKERYHQCRNLECSCTFVTHESYARIVAKPQKVADTSWRK</sequence>
<gene>
    <name evidence="3" type="ORF">EGO53_05650</name>
</gene>
<dbReference type="InterPro" id="IPR007684">
    <property type="entry name" value="Znf_Ogr/Delta"/>
</dbReference>
<dbReference type="RefSeq" id="WP_142814880.1">
    <property type="nucleotide sequence ID" value="NZ_CP033893.1"/>
</dbReference>
<dbReference type="AlphaFoldDB" id="A0A515CSZ5"/>
<feature type="domain" description="Zinc finger Ogr/Delta-type" evidence="2">
    <location>
        <begin position="3"/>
        <end position="49"/>
    </location>
</feature>